<dbReference type="GO" id="GO:0016020">
    <property type="term" value="C:membrane"/>
    <property type="evidence" value="ECO:0007669"/>
    <property type="project" value="UniProtKB-SubCell"/>
</dbReference>
<accession>A0A0K0DPI7</accession>
<organism evidence="6 7">
    <name type="scientific">Angiostrongylus cantonensis</name>
    <name type="common">Rat lungworm</name>
    <dbReference type="NCBI Taxonomy" id="6313"/>
    <lineage>
        <taxon>Eukaryota</taxon>
        <taxon>Metazoa</taxon>
        <taxon>Ecdysozoa</taxon>
        <taxon>Nematoda</taxon>
        <taxon>Chromadorea</taxon>
        <taxon>Rhabditida</taxon>
        <taxon>Rhabditina</taxon>
        <taxon>Rhabditomorpha</taxon>
        <taxon>Strongyloidea</taxon>
        <taxon>Metastrongylidae</taxon>
        <taxon>Angiostrongylus</taxon>
    </lineage>
</organism>
<keyword evidence="2" id="KW-0812">Transmembrane</keyword>
<evidence type="ECO:0000313" key="6">
    <source>
        <dbReference type="Proteomes" id="UP000035642"/>
    </source>
</evidence>
<comment type="subcellular location">
    <subcellularLocation>
        <location evidence="1">Membrane</location>
        <topology evidence="1">Multi-pass membrane protein</topology>
    </subcellularLocation>
</comment>
<evidence type="ECO:0000256" key="3">
    <source>
        <dbReference type="ARBA" id="ARBA00022989"/>
    </source>
</evidence>
<evidence type="ECO:0000259" key="5">
    <source>
        <dbReference type="Pfam" id="PF00916"/>
    </source>
</evidence>
<dbReference type="STRING" id="6313.A0A0K0DPI7"/>
<dbReference type="WBParaSite" id="ACAC_0001367601-mRNA-1">
    <property type="protein sequence ID" value="ACAC_0001367601-mRNA-1"/>
    <property type="gene ID" value="ACAC_0001367601"/>
</dbReference>
<evidence type="ECO:0000256" key="4">
    <source>
        <dbReference type="ARBA" id="ARBA00023136"/>
    </source>
</evidence>
<dbReference type="AlphaFoldDB" id="A0A0K0DPI7"/>
<feature type="domain" description="SLC26A/SulP transporter" evidence="5">
    <location>
        <begin position="129"/>
        <end position="190"/>
    </location>
</feature>
<protein>
    <submittedName>
        <fullName evidence="7">Sulfate_transp domain-containing protein</fullName>
    </submittedName>
</protein>
<keyword evidence="3" id="KW-1133">Transmembrane helix</keyword>
<dbReference type="GO" id="GO:0055085">
    <property type="term" value="P:transmembrane transport"/>
    <property type="evidence" value="ECO:0007669"/>
    <property type="project" value="InterPro"/>
</dbReference>
<evidence type="ECO:0000256" key="1">
    <source>
        <dbReference type="ARBA" id="ARBA00004141"/>
    </source>
</evidence>
<keyword evidence="4" id="KW-0472">Membrane</keyword>
<proteinExistence type="predicted"/>
<keyword evidence="6" id="KW-1185">Reference proteome</keyword>
<evidence type="ECO:0000313" key="7">
    <source>
        <dbReference type="WBParaSite" id="ACAC_0001367601-mRNA-1"/>
    </source>
</evidence>
<sequence>MTRVDKSAPAPYMAHVCENMTTAADSSDENENISEGYYDRVPKNQARKLLSFLFHTNLFDSTIEHLIIEIIICIFDEEFGLLRHSSRESSAKRKLEQMRLSRKHFHPCRLLDFLPILQWLPQYDMKKNLVNDIIGGLTVGIMHVPQGMAYSSLSGLRPVNGLYTSLFPALFYMLFGTSRHVSLGEFRLDCYFFLPIVRKFFTVSKVCVTILQSYVSNNNTEAPH</sequence>
<dbReference type="PANTHER" id="PTHR11814">
    <property type="entry name" value="SULFATE TRANSPORTER"/>
    <property type="match status" value="1"/>
</dbReference>
<evidence type="ECO:0000256" key="2">
    <source>
        <dbReference type="ARBA" id="ARBA00022692"/>
    </source>
</evidence>
<dbReference type="InterPro" id="IPR011547">
    <property type="entry name" value="SLC26A/SulP_dom"/>
</dbReference>
<reference evidence="6" key="1">
    <citation type="submission" date="2012-09" db="EMBL/GenBank/DDBJ databases">
        <authorList>
            <person name="Martin A.A."/>
        </authorList>
    </citation>
    <scope>NUCLEOTIDE SEQUENCE</scope>
</reference>
<dbReference type="Proteomes" id="UP000035642">
    <property type="component" value="Unassembled WGS sequence"/>
</dbReference>
<reference evidence="7" key="2">
    <citation type="submission" date="2017-02" db="UniProtKB">
        <authorList>
            <consortium name="WormBaseParasite"/>
        </authorList>
    </citation>
    <scope>IDENTIFICATION</scope>
</reference>
<dbReference type="Pfam" id="PF00916">
    <property type="entry name" value="Sulfate_transp"/>
    <property type="match status" value="1"/>
</dbReference>
<name>A0A0K0DPI7_ANGCA</name>
<dbReference type="InterPro" id="IPR001902">
    <property type="entry name" value="SLC26A/SulP_fam"/>
</dbReference>